<feature type="transmembrane region" description="Helical" evidence="9">
    <location>
        <begin position="82"/>
        <end position="102"/>
    </location>
</feature>
<evidence type="ECO:0000256" key="2">
    <source>
        <dbReference type="ARBA" id="ARBA00022448"/>
    </source>
</evidence>
<keyword evidence="2" id="KW-0813">Transport</keyword>
<dbReference type="Gene3D" id="3.40.50.300">
    <property type="entry name" value="P-loop containing nucleotide triphosphate hydrolases"/>
    <property type="match status" value="2"/>
</dbReference>
<dbReference type="Pfam" id="PF00664">
    <property type="entry name" value="ABC_membrane"/>
    <property type="match status" value="2"/>
</dbReference>
<dbReference type="InterPro" id="IPR027417">
    <property type="entry name" value="P-loop_NTPase"/>
</dbReference>
<evidence type="ECO:0000256" key="1">
    <source>
        <dbReference type="ARBA" id="ARBA00004141"/>
    </source>
</evidence>
<dbReference type="PANTHER" id="PTHR24223:SF356">
    <property type="entry name" value="ATP-BINDING CASSETTE TRANSPORTER ABC4"/>
    <property type="match status" value="1"/>
</dbReference>
<evidence type="ECO:0000256" key="9">
    <source>
        <dbReference type="SAM" id="Phobius"/>
    </source>
</evidence>
<organism evidence="12 13">
    <name type="scientific">Mycena maculata</name>
    <dbReference type="NCBI Taxonomy" id="230809"/>
    <lineage>
        <taxon>Eukaryota</taxon>
        <taxon>Fungi</taxon>
        <taxon>Dikarya</taxon>
        <taxon>Basidiomycota</taxon>
        <taxon>Agaricomycotina</taxon>
        <taxon>Agaricomycetes</taxon>
        <taxon>Agaricomycetidae</taxon>
        <taxon>Agaricales</taxon>
        <taxon>Marasmiineae</taxon>
        <taxon>Mycenaceae</taxon>
        <taxon>Mycena</taxon>
    </lineage>
</organism>
<evidence type="ECO:0000256" key="7">
    <source>
        <dbReference type="ARBA" id="ARBA00022989"/>
    </source>
</evidence>
<protein>
    <submittedName>
        <fullName evidence="12">P-loop containing nucleoside triphosphate hydrolase protein</fullName>
    </submittedName>
</protein>
<dbReference type="PROSITE" id="PS50929">
    <property type="entry name" value="ABC_TM1F"/>
    <property type="match status" value="2"/>
</dbReference>
<keyword evidence="5" id="KW-0547">Nucleotide-binding</keyword>
<keyword evidence="12" id="KW-0378">Hydrolase</keyword>
<evidence type="ECO:0000256" key="6">
    <source>
        <dbReference type="ARBA" id="ARBA00022840"/>
    </source>
</evidence>
<evidence type="ECO:0000313" key="13">
    <source>
        <dbReference type="Proteomes" id="UP001215280"/>
    </source>
</evidence>
<dbReference type="FunFam" id="3.40.50.300:FF:000838">
    <property type="entry name" value="ABC multidrug transporter (Eurofung)"/>
    <property type="match status" value="1"/>
</dbReference>
<dbReference type="CDD" id="cd18604">
    <property type="entry name" value="ABC_6TM_VMR1_D2_like"/>
    <property type="match status" value="1"/>
</dbReference>
<dbReference type="GO" id="GO:0016020">
    <property type="term" value="C:membrane"/>
    <property type="evidence" value="ECO:0007669"/>
    <property type="project" value="UniProtKB-SubCell"/>
</dbReference>
<evidence type="ECO:0000256" key="5">
    <source>
        <dbReference type="ARBA" id="ARBA00022741"/>
    </source>
</evidence>
<feature type="domain" description="ABC transporter" evidence="10">
    <location>
        <begin position="389"/>
        <end position="623"/>
    </location>
</feature>
<keyword evidence="7 9" id="KW-1133">Transmembrane helix</keyword>
<comment type="subcellular location">
    <subcellularLocation>
        <location evidence="1">Membrane</location>
        <topology evidence="1">Multi-pass membrane protein</topology>
    </subcellularLocation>
</comment>
<feature type="transmembrane region" description="Helical" evidence="9">
    <location>
        <begin position="122"/>
        <end position="145"/>
    </location>
</feature>
<dbReference type="SUPFAM" id="SSF90123">
    <property type="entry name" value="ABC transporter transmembrane region"/>
    <property type="match status" value="2"/>
</dbReference>
<feature type="transmembrane region" description="Helical" evidence="9">
    <location>
        <begin position="682"/>
        <end position="704"/>
    </location>
</feature>
<dbReference type="InterPro" id="IPR036640">
    <property type="entry name" value="ABC1_TM_sf"/>
</dbReference>
<feature type="transmembrane region" description="Helical" evidence="9">
    <location>
        <begin position="860"/>
        <end position="879"/>
    </location>
</feature>
<keyword evidence="13" id="KW-1185">Reference proteome</keyword>
<dbReference type="Pfam" id="PF00005">
    <property type="entry name" value="ABC_tran"/>
    <property type="match status" value="2"/>
</dbReference>
<dbReference type="GO" id="GO:0005524">
    <property type="term" value="F:ATP binding"/>
    <property type="evidence" value="ECO:0007669"/>
    <property type="project" value="UniProtKB-KW"/>
</dbReference>
<dbReference type="EMBL" id="JARJLG010000096">
    <property type="protein sequence ID" value="KAJ7746824.1"/>
    <property type="molecule type" value="Genomic_DNA"/>
</dbReference>
<feature type="transmembrane region" description="Helical" evidence="9">
    <location>
        <begin position="724"/>
        <end position="751"/>
    </location>
</feature>
<name>A0AAD7IQP2_9AGAR</name>
<accession>A0AAD7IQP2</accession>
<feature type="transmembrane region" description="Helical" evidence="9">
    <location>
        <begin position="236"/>
        <end position="258"/>
    </location>
</feature>
<proteinExistence type="predicted"/>
<evidence type="ECO:0000259" key="11">
    <source>
        <dbReference type="PROSITE" id="PS50929"/>
    </source>
</evidence>
<keyword evidence="6" id="KW-0067">ATP-binding</keyword>
<dbReference type="PANTHER" id="PTHR24223">
    <property type="entry name" value="ATP-BINDING CASSETTE SUB-FAMILY C"/>
    <property type="match status" value="1"/>
</dbReference>
<sequence>MKEPNPEQTASVLSIVLFSFLDRIVVSAYRNSHLKEEELDPLRDDDTAIFLKQRSFPHLDVFSGSKKRHIVFGLLYIFRWEFFMLSGLILLRALATVSSPIAMNRLLRYLETRGEDAVVQPWVWIVLLFLAPTLESLGSQLYLFINTHVLVRAEAIITELVFAHSLRIRAKAETTKAAGSAGKSKKSKKSQGNLNNLVTTDLASIVESRDFLYLVLFMPTQIGLCIWFLYAILGWAAWVALASIVLLIPVPGYVARLVQRVHKERLQRTDQRVQSVSEAMNMLRMVKLFGWEPKIADRISEKRDEELVWMRRRRLWDLFNSLINQILPIFTMIATFGTYHTIFQTNSRINQVINGKVSFDRANDFLQKTELLDAFTEEDITDAEMDENIGFRNCAFSWTKNAGGPDTALQRNFLLKIEKEVVFERGRMNLVGLTLWTGKTSLLMALLGELHWIPSSPDSWYNLPRRSGVAYAAQESWANIIFDTPFDEERYKKVLFQCALEPDLSLFQAGDNTEVGEKGLTLSGGQKARLTLARAVYSKADILLLDDPLAALDVHTSQWIVEKCLGGDLVAGRTVILITHNVALAHPIASFVVTLDSDGGLHSQGSVLDLVTRGPLAAQIREEETLRKNQLEETDHPDSKNPKVPVAKTDGKLVVAEEIQVGHVSSSAFKMFLVAMGGNHPFLFFFILFGSIFINQVLGVLRAWTLGFWALQYDEHPAAEVPVVFYLLLFAGVVFLYNLCLSAIVVFLLFGQLRSSRVIHKMLIESILRAPLRWLDVTPTSRVIARVTSDMGAIDSSLPNQIMPISGRILIMLTRLGTILIYAPIFFFPGALVGALGAWIGQIYTSAQLPVKRLRSNARAPVIAHLGAVIAGLVSIRAFDAQSKFTVELFSKINRYSRATRNFSNLQRWVAMRITILGSLFSAGLATYLVYVKQANASETGFLLSMAVAFTSALLITVRLLNEFEVQANSLERLHEYIHIEHEDPTTELGKPPAYWPGSGDLKVEHLSARYSPDGPEVLHDLSFHIKSGQRVGIVGRTGAGKSSLTLSLLRCIPTEGTVVYDGLLTSSLNLDALRSNITIIPQVPELLSGSLRSNLDPFGQYDDEELNYALRAAGLSALQNEMGEDRMTLDSSISSGGSSLSVGERQIIALARAIVRKSKLLVLDEATSAIDAVIQTALRKELRGDVSLLIVAHRLQTIMDADKIMVLDAGRIVEFDSPKALLEIENGRFRGMVDDSDDRDALYALVIAGR</sequence>
<dbReference type="GO" id="GO:0016887">
    <property type="term" value="F:ATP hydrolysis activity"/>
    <property type="evidence" value="ECO:0007669"/>
    <property type="project" value="InterPro"/>
</dbReference>
<dbReference type="InterPro" id="IPR003439">
    <property type="entry name" value="ABC_transporter-like_ATP-bd"/>
</dbReference>
<dbReference type="PROSITE" id="PS50893">
    <property type="entry name" value="ABC_TRANSPORTER_2"/>
    <property type="match status" value="2"/>
</dbReference>
<feature type="domain" description="ABC transmembrane type-1" evidence="11">
    <location>
        <begin position="686"/>
        <end position="965"/>
    </location>
</feature>
<comment type="caution">
    <text evidence="12">The sequence shown here is derived from an EMBL/GenBank/DDBJ whole genome shotgun (WGS) entry which is preliminary data.</text>
</comment>
<evidence type="ECO:0000259" key="10">
    <source>
        <dbReference type="PROSITE" id="PS50893"/>
    </source>
</evidence>
<dbReference type="CDD" id="cd03244">
    <property type="entry name" value="ABCC_MRP_domain2"/>
    <property type="match status" value="1"/>
</dbReference>
<feature type="transmembrane region" description="Helical" evidence="9">
    <location>
        <begin position="819"/>
        <end position="840"/>
    </location>
</feature>
<feature type="transmembrane region" description="Helical" evidence="9">
    <location>
        <begin position="910"/>
        <end position="930"/>
    </location>
</feature>
<dbReference type="InterPro" id="IPR017871">
    <property type="entry name" value="ABC_transporter-like_CS"/>
</dbReference>
<dbReference type="SUPFAM" id="SSF52540">
    <property type="entry name" value="P-loop containing nucleoside triphosphate hydrolases"/>
    <property type="match status" value="2"/>
</dbReference>
<gene>
    <name evidence="12" type="ORF">DFH07DRAFT_962676</name>
</gene>
<feature type="domain" description="ABC transmembrane type-1" evidence="11">
    <location>
        <begin position="88"/>
        <end position="337"/>
    </location>
</feature>
<reference evidence="12" key="1">
    <citation type="submission" date="2023-03" db="EMBL/GenBank/DDBJ databases">
        <title>Massive genome expansion in bonnet fungi (Mycena s.s.) driven by repeated elements and novel gene families across ecological guilds.</title>
        <authorList>
            <consortium name="Lawrence Berkeley National Laboratory"/>
            <person name="Harder C.B."/>
            <person name="Miyauchi S."/>
            <person name="Viragh M."/>
            <person name="Kuo A."/>
            <person name="Thoen E."/>
            <person name="Andreopoulos B."/>
            <person name="Lu D."/>
            <person name="Skrede I."/>
            <person name="Drula E."/>
            <person name="Henrissat B."/>
            <person name="Morin E."/>
            <person name="Kohler A."/>
            <person name="Barry K."/>
            <person name="LaButti K."/>
            <person name="Morin E."/>
            <person name="Salamov A."/>
            <person name="Lipzen A."/>
            <person name="Mereny Z."/>
            <person name="Hegedus B."/>
            <person name="Baldrian P."/>
            <person name="Stursova M."/>
            <person name="Weitz H."/>
            <person name="Taylor A."/>
            <person name="Grigoriev I.V."/>
            <person name="Nagy L.G."/>
            <person name="Martin F."/>
            <person name="Kauserud H."/>
        </authorList>
    </citation>
    <scope>NUCLEOTIDE SEQUENCE</scope>
    <source>
        <strain evidence="12">CBHHK188m</strain>
    </source>
</reference>
<keyword evidence="4" id="KW-0677">Repeat</keyword>
<dbReference type="Proteomes" id="UP001215280">
    <property type="component" value="Unassembled WGS sequence"/>
</dbReference>
<dbReference type="AlphaFoldDB" id="A0AAD7IQP2"/>
<dbReference type="GO" id="GO:0140359">
    <property type="term" value="F:ABC-type transporter activity"/>
    <property type="evidence" value="ECO:0007669"/>
    <property type="project" value="InterPro"/>
</dbReference>
<evidence type="ECO:0000256" key="3">
    <source>
        <dbReference type="ARBA" id="ARBA00022692"/>
    </source>
</evidence>
<feature type="domain" description="ABC transporter" evidence="10">
    <location>
        <begin position="1002"/>
        <end position="1235"/>
    </location>
</feature>
<evidence type="ECO:0000313" key="12">
    <source>
        <dbReference type="EMBL" id="KAJ7746824.1"/>
    </source>
</evidence>
<feature type="transmembrane region" description="Helical" evidence="9">
    <location>
        <begin position="211"/>
        <end position="230"/>
    </location>
</feature>
<dbReference type="FunFam" id="1.20.1560.10:FF:000013">
    <property type="entry name" value="ABC transporter C family member 2"/>
    <property type="match status" value="1"/>
</dbReference>
<dbReference type="CDD" id="cd18596">
    <property type="entry name" value="ABC_6TM_VMR1_D1_like"/>
    <property type="match status" value="1"/>
</dbReference>
<dbReference type="InterPro" id="IPR050173">
    <property type="entry name" value="ABC_transporter_C-like"/>
</dbReference>
<keyword evidence="8 9" id="KW-0472">Membrane</keyword>
<feature type="transmembrane region" description="Helical" evidence="9">
    <location>
        <begin position="942"/>
        <end position="961"/>
    </location>
</feature>
<keyword evidence="3 9" id="KW-0812">Transmembrane</keyword>
<evidence type="ECO:0000256" key="4">
    <source>
        <dbReference type="ARBA" id="ARBA00022737"/>
    </source>
</evidence>
<dbReference type="Gene3D" id="1.20.1560.10">
    <property type="entry name" value="ABC transporter type 1, transmembrane domain"/>
    <property type="match status" value="2"/>
</dbReference>
<dbReference type="PROSITE" id="PS00211">
    <property type="entry name" value="ABC_TRANSPORTER_1"/>
    <property type="match status" value="1"/>
</dbReference>
<dbReference type="SMART" id="SM00382">
    <property type="entry name" value="AAA"/>
    <property type="match status" value="2"/>
</dbReference>
<evidence type="ECO:0000256" key="8">
    <source>
        <dbReference type="ARBA" id="ARBA00023136"/>
    </source>
</evidence>
<dbReference type="InterPro" id="IPR011527">
    <property type="entry name" value="ABC1_TM_dom"/>
</dbReference>
<dbReference type="InterPro" id="IPR003593">
    <property type="entry name" value="AAA+_ATPase"/>
</dbReference>